<protein>
    <submittedName>
        <fullName evidence="4">HAD family hydrolase</fullName>
    </submittedName>
</protein>
<accession>A0ABT1NY34</accession>
<comment type="caution">
    <text evidence="4">The sequence shown here is derived from an EMBL/GenBank/DDBJ whole genome shotgun (WGS) entry which is preliminary data.</text>
</comment>
<keyword evidence="1" id="KW-0479">Metal-binding</keyword>
<name>A0ABT1NY34_9GAMM</name>
<dbReference type="GO" id="GO:0016787">
    <property type="term" value="F:hydrolase activity"/>
    <property type="evidence" value="ECO:0007669"/>
    <property type="project" value="UniProtKB-KW"/>
</dbReference>
<keyword evidence="2 4" id="KW-0378">Hydrolase</keyword>
<dbReference type="RefSeq" id="WP_231758481.1">
    <property type="nucleotide sequence ID" value="NZ_CP088953.1"/>
</dbReference>
<keyword evidence="5" id="KW-1185">Reference proteome</keyword>
<evidence type="ECO:0000313" key="4">
    <source>
        <dbReference type="EMBL" id="MCQ3828792.1"/>
    </source>
</evidence>
<dbReference type="InterPro" id="IPR006385">
    <property type="entry name" value="HAD_hydro_SerB1"/>
</dbReference>
<dbReference type="Pfam" id="PF12710">
    <property type="entry name" value="HAD"/>
    <property type="match status" value="1"/>
</dbReference>
<dbReference type="SUPFAM" id="SSF56784">
    <property type="entry name" value="HAD-like"/>
    <property type="match status" value="1"/>
</dbReference>
<dbReference type="CDD" id="cd02612">
    <property type="entry name" value="HAD_PGPPase"/>
    <property type="match status" value="1"/>
</dbReference>
<dbReference type="Gene3D" id="3.40.50.1000">
    <property type="entry name" value="HAD superfamily/HAD-like"/>
    <property type="match status" value="1"/>
</dbReference>
<dbReference type="InterPro" id="IPR023214">
    <property type="entry name" value="HAD_sf"/>
</dbReference>
<dbReference type="InterPro" id="IPR050582">
    <property type="entry name" value="HAD-like_SerB"/>
</dbReference>
<dbReference type="EMBL" id="JACASI010000013">
    <property type="protein sequence ID" value="MCQ3828792.1"/>
    <property type="molecule type" value="Genomic_DNA"/>
</dbReference>
<proteinExistence type="predicted"/>
<dbReference type="NCBIfam" id="TIGR01490">
    <property type="entry name" value="HAD-SF-IB-hyp1"/>
    <property type="match status" value="1"/>
</dbReference>
<evidence type="ECO:0000313" key="5">
    <source>
        <dbReference type="Proteomes" id="UP001205566"/>
    </source>
</evidence>
<dbReference type="NCBIfam" id="TIGR01488">
    <property type="entry name" value="HAD-SF-IB"/>
    <property type="match status" value="1"/>
</dbReference>
<evidence type="ECO:0000256" key="3">
    <source>
        <dbReference type="ARBA" id="ARBA00022842"/>
    </source>
</evidence>
<organism evidence="4 5">
    <name type="scientific">Microbulbifer elongatus</name>
    <dbReference type="NCBI Taxonomy" id="86173"/>
    <lineage>
        <taxon>Bacteria</taxon>
        <taxon>Pseudomonadati</taxon>
        <taxon>Pseudomonadota</taxon>
        <taxon>Gammaproteobacteria</taxon>
        <taxon>Cellvibrionales</taxon>
        <taxon>Microbulbiferaceae</taxon>
        <taxon>Microbulbifer</taxon>
    </lineage>
</organism>
<reference evidence="4" key="1">
    <citation type="thesis" date="2020" institute="Technische Universitat Dresden" country="Dresden, Germany">
        <title>The Agarolytic System of Microbulbifer elongatus PORT2, Isolated from Batu Karas, Pangandaran West Java Indonesia.</title>
        <authorList>
            <person name="Anggraeni S.R."/>
        </authorList>
    </citation>
    <scope>NUCLEOTIDE SEQUENCE</scope>
    <source>
        <strain evidence="4">PORT2</strain>
    </source>
</reference>
<sequence>MQLAIFDLDNTLIGGDSDHAWGEFLVARDCVDGERFRSENDRFYRDYQQGSLDIFAYLSFALEPLAQLSRGQLQNLQQEFMREVIGEIWLPHAETLIGKHRDAGHHIMIITATNRFVVEPIVQRLGVDTLLATEPEEIDGKFTGQVAGEPCFQEGKVVRLRQWLQAHGQYAEGEKWFYSDSINDLPLLQQVEHPIAVDPDNRLREEAQRRGWKVISLRGDAEDFASALEW</sequence>
<dbReference type="InterPro" id="IPR036412">
    <property type="entry name" value="HAD-like_sf"/>
</dbReference>
<dbReference type="PANTHER" id="PTHR43344:SF13">
    <property type="entry name" value="PHOSPHATASE RV3661-RELATED"/>
    <property type="match status" value="1"/>
</dbReference>
<dbReference type="Proteomes" id="UP001205566">
    <property type="component" value="Unassembled WGS sequence"/>
</dbReference>
<dbReference type="Gene3D" id="1.20.1440.100">
    <property type="entry name" value="SG protein - dephosphorylation function"/>
    <property type="match status" value="1"/>
</dbReference>
<gene>
    <name evidence="4" type="ORF">HXX02_05005</name>
</gene>
<evidence type="ECO:0000256" key="1">
    <source>
        <dbReference type="ARBA" id="ARBA00022723"/>
    </source>
</evidence>
<evidence type="ECO:0000256" key="2">
    <source>
        <dbReference type="ARBA" id="ARBA00022801"/>
    </source>
</evidence>
<keyword evidence="3" id="KW-0460">Magnesium</keyword>
<dbReference type="PANTHER" id="PTHR43344">
    <property type="entry name" value="PHOSPHOSERINE PHOSPHATASE"/>
    <property type="match status" value="1"/>
</dbReference>